<gene>
    <name evidence="1" type="ORF">J4E96_09970</name>
</gene>
<accession>A0A8A4ZHD6</accession>
<dbReference type="SUPFAM" id="SSF69279">
    <property type="entry name" value="Phage tail proteins"/>
    <property type="match status" value="1"/>
</dbReference>
<reference evidence="1" key="1">
    <citation type="submission" date="2021-03" db="EMBL/GenBank/DDBJ databases">
        <title>Pengzhenrongella sicca gen. nov., sp. nov., a new member of suborder Micrococcineae isolated from High-Arctic tundra soil.</title>
        <authorList>
            <person name="Peng F."/>
        </authorList>
    </citation>
    <scope>NUCLEOTIDE SEQUENCE</scope>
    <source>
        <strain evidence="1">LRZ-2</strain>
    </source>
</reference>
<sequence>MLRPGYRVTIGDHVVDTTARPQASTAVELAVRLDMDTPADSVTLVQGQVGGLPAEPGDDVSVDLGYADDAAGLVRVLTGTVVTVEPGLRTVRVVGHSRADALLRTRLDRTFEDGTAGDIVRALAGEAGIDVARVEDGPALAAYVVDGRRDAARHIRDLAYVAGFDTYLTPEGGLVFEALAGSRTVHVLRYGEHVLAAEQARARPRAGTVEVWGDSPGSSRGDESWAWLTKDFAPRRGSAGTGAPTLLVERAALRTAQAAATAATGIADALAAAAVRVWVRIQGRPQVALGDLVRLERFPERARVDRLDGNYQVRGVAHRLTKAGGLLTDLTLRSLVGAAAAAASGPTSGAGGGAP</sequence>
<dbReference type="AlphaFoldDB" id="A0A8A4ZHD6"/>
<proteinExistence type="predicted"/>
<protein>
    <recommendedName>
        <fullName evidence="3">Phage tail protein</fullName>
    </recommendedName>
</protein>
<name>A0A8A4ZHD6_9MICO</name>
<keyword evidence="2" id="KW-1185">Reference proteome</keyword>
<dbReference type="EMBL" id="CP071868">
    <property type="protein sequence ID" value="QTE31452.1"/>
    <property type="molecule type" value="Genomic_DNA"/>
</dbReference>
<evidence type="ECO:0008006" key="3">
    <source>
        <dbReference type="Google" id="ProtNLM"/>
    </source>
</evidence>
<evidence type="ECO:0000313" key="2">
    <source>
        <dbReference type="Proteomes" id="UP000663937"/>
    </source>
</evidence>
<evidence type="ECO:0000313" key="1">
    <source>
        <dbReference type="EMBL" id="QTE31452.1"/>
    </source>
</evidence>
<dbReference type="Proteomes" id="UP000663937">
    <property type="component" value="Chromosome"/>
</dbReference>
<dbReference type="KEGG" id="psic:J4E96_09970"/>
<organism evidence="1 2">
    <name type="scientific">Pengzhenrongella sicca</name>
    <dbReference type="NCBI Taxonomy" id="2819238"/>
    <lineage>
        <taxon>Bacteria</taxon>
        <taxon>Bacillati</taxon>
        <taxon>Actinomycetota</taxon>
        <taxon>Actinomycetes</taxon>
        <taxon>Micrococcales</taxon>
        <taxon>Pengzhenrongella</taxon>
    </lineage>
</organism>